<keyword evidence="1" id="KW-0472">Membrane</keyword>
<keyword evidence="6" id="KW-1185">Reference proteome</keyword>
<dbReference type="AlphaFoldDB" id="A0A151LKP1"/>
<dbReference type="EMBL" id="LVLB01000011">
    <property type="protein sequence ID" value="KYN99545.1"/>
    <property type="molecule type" value="Genomic_DNA"/>
</dbReference>
<dbReference type="InterPro" id="IPR006526">
    <property type="entry name" value="Export_prot_PHISTa/b/c"/>
</dbReference>
<organism evidence="3 5">
    <name type="scientific">Plasmodium gaboni</name>
    <dbReference type="NCBI Taxonomy" id="647221"/>
    <lineage>
        <taxon>Eukaryota</taxon>
        <taxon>Sar</taxon>
        <taxon>Alveolata</taxon>
        <taxon>Apicomplexa</taxon>
        <taxon>Aconoidasida</taxon>
        <taxon>Haemosporida</taxon>
        <taxon>Plasmodiidae</taxon>
        <taxon>Plasmodium</taxon>
        <taxon>Plasmodium (Laverania)</taxon>
    </lineage>
</organism>
<dbReference type="Proteomes" id="UP000076004">
    <property type="component" value="Unassembled WGS sequence"/>
</dbReference>
<keyword evidence="1" id="KW-0812">Transmembrane</keyword>
<feature type="transmembrane region" description="Helical" evidence="1">
    <location>
        <begin position="29"/>
        <end position="45"/>
    </location>
</feature>
<evidence type="ECO:0000256" key="1">
    <source>
        <dbReference type="SAM" id="Phobius"/>
    </source>
</evidence>
<dbReference type="VEuPathDB" id="PlasmoDB:PGSY75_1016600"/>
<sequence>MERSKNIFSVFDEQFIHKDVEKNIRKNNFPMYIYILLICLIFFILQDGNYDDIMNTPLDFTHMKKSRTLSDYQCIENYNFEEKDEDLFNDDIFNNDEKSEYNYSENVVEDFNFYMDRMNETDDKWIMQKNNIRNSICNKKDPYNKLIYGDVSRDLSESEFNEFINNLDNYVNKNEMYIIWNYVNSNEKDKYLNMQKNIKSFCENLAYNYDIPKNVERNEWLKAYYFMTDILLINENKFNNYFYHLISYGKCDKSFFLEVIDIHKNSWRNIRRSMSNLWTKKLTDTFKNYTYEAL</sequence>
<proteinExistence type="predicted"/>
<dbReference type="Proteomes" id="UP000831156">
    <property type="component" value="Chromosome 10"/>
</dbReference>
<dbReference type="InterPro" id="IPR044885">
    <property type="entry name" value="PRESA_N_sf"/>
</dbReference>
<protein>
    <submittedName>
        <fullName evidence="3">Exported protein (PHISTc)</fullName>
    </submittedName>
</protein>
<dbReference type="VEuPathDB" id="PlasmoDB:PGABG01_1014500"/>
<dbReference type="NCBIfam" id="TIGR01639">
    <property type="entry name" value="P_fal_TIGR01639"/>
    <property type="match status" value="1"/>
</dbReference>
<evidence type="ECO:0000313" key="4">
    <source>
        <dbReference type="EMBL" id="SOV14816.1"/>
    </source>
</evidence>
<accession>A0A151LKP1</accession>
<dbReference type="Pfam" id="PF09687">
    <property type="entry name" value="PRESAN"/>
    <property type="match status" value="1"/>
</dbReference>
<gene>
    <name evidence="4" type="ORF">PGABG01_1014500</name>
    <name evidence="3" type="ORF">PGSY75_1016600</name>
</gene>
<reference evidence="3 5" key="1">
    <citation type="journal article" date="2016" name="Nat. Commun.">
        <title>Genomes of cryptic chimpanzee Plasmodium species reveal key evolutionary events leading to human malaria.</title>
        <authorList>
            <person name="Sundararaman S.A."/>
            <person name="Plenderleith L.J."/>
            <person name="Liu W."/>
            <person name="Loy D.E."/>
            <person name="Learn G.H."/>
            <person name="Li Y."/>
            <person name="Shaw K.S."/>
            <person name="Ayouba A."/>
            <person name="Peeters M."/>
            <person name="Speede S."/>
            <person name="Shaw G.M."/>
            <person name="Bushman F.D."/>
            <person name="Brisson D."/>
            <person name="Rayner J.C."/>
            <person name="Sharp P.M."/>
            <person name="Hahn B.H."/>
        </authorList>
    </citation>
    <scope>NUCLEOTIDE SEQUENCE [LARGE SCALE GENOMIC DNA]</scope>
    <source>
        <strain evidence="3 5">SY75</strain>
    </source>
</reference>
<feature type="domain" description="Plasmodium RESA N-terminal" evidence="2">
    <location>
        <begin position="155"/>
        <end position="278"/>
    </location>
</feature>
<evidence type="ECO:0000313" key="3">
    <source>
        <dbReference type="EMBL" id="KYN99545.1"/>
    </source>
</evidence>
<dbReference type="GeneID" id="29776533"/>
<dbReference type="OrthoDB" id="384212at2759"/>
<keyword evidence="1" id="KW-1133">Transmembrane helix</keyword>
<dbReference type="KEGG" id="pgab:PGSY75_1016600"/>
<reference evidence="4" key="2">
    <citation type="submission" date="2016-09" db="EMBL/GenBank/DDBJ databases">
        <authorList>
            <consortium name="Pathogen Informatics"/>
            <person name="Sun Q."/>
            <person name="Inoue M."/>
        </authorList>
    </citation>
    <scope>NUCLEOTIDE SEQUENCE</scope>
</reference>
<dbReference type="RefSeq" id="XP_018641552.1">
    <property type="nucleotide sequence ID" value="XM_018785935.1"/>
</dbReference>
<dbReference type="PANTHER" id="PTHR36193:SF23">
    <property type="entry name" value="PHISTB DOMAIN-CONTAINING RESA-LIKE PROTEIN 1"/>
    <property type="match status" value="1"/>
</dbReference>
<dbReference type="EMBL" id="LT969433">
    <property type="protein sequence ID" value="SOV14816.1"/>
    <property type="molecule type" value="Genomic_DNA"/>
</dbReference>
<dbReference type="PANTHER" id="PTHR36193">
    <property type="entry name" value="PHISTB DOMAIN-CONTAINING RESA-LIKE PROTEIN 1"/>
    <property type="match status" value="1"/>
</dbReference>
<evidence type="ECO:0000313" key="5">
    <source>
        <dbReference type="Proteomes" id="UP000076004"/>
    </source>
</evidence>
<dbReference type="Gene3D" id="6.10.280.180">
    <property type="entry name" value="Plasmodium RESA, N-terminal helical domain"/>
    <property type="match status" value="1"/>
</dbReference>
<evidence type="ECO:0000313" key="6">
    <source>
        <dbReference type="Proteomes" id="UP000831156"/>
    </source>
</evidence>
<name>A0A151LKP1_9APIC</name>
<evidence type="ECO:0000259" key="2">
    <source>
        <dbReference type="Pfam" id="PF09687"/>
    </source>
</evidence>
<dbReference type="InterPro" id="IPR019111">
    <property type="entry name" value="PRESA_N"/>
</dbReference>